<dbReference type="EMBL" id="FOSL01000015">
    <property type="protein sequence ID" value="SFK86333.1"/>
    <property type="molecule type" value="Genomic_DNA"/>
</dbReference>
<evidence type="ECO:0008006" key="3">
    <source>
        <dbReference type="Google" id="ProtNLM"/>
    </source>
</evidence>
<dbReference type="RefSeq" id="WP_244621816.1">
    <property type="nucleotide sequence ID" value="NZ_BSPE01000001.1"/>
</dbReference>
<reference evidence="1 2" key="1">
    <citation type="submission" date="2016-10" db="EMBL/GenBank/DDBJ databases">
        <authorList>
            <person name="Varghese N."/>
            <person name="Submissions S."/>
        </authorList>
    </citation>
    <scope>NUCLEOTIDE SEQUENCE [LARGE SCALE GENOMIC DNA]</scope>
    <source>
        <strain evidence="1 2">DSM 21822</strain>
    </source>
</reference>
<organism evidence="1 2">
    <name type="scientific">Neomesorhizobium albiziae</name>
    <dbReference type="NCBI Taxonomy" id="335020"/>
    <lineage>
        <taxon>Bacteria</taxon>
        <taxon>Pseudomonadati</taxon>
        <taxon>Pseudomonadota</taxon>
        <taxon>Alphaproteobacteria</taxon>
        <taxon>Hyphomicrobiales</taxon>
        <taxon>Phyllobacteriaceae</taxon>
        <taxon>Neomesorhizobium</taxon>
    </lineage>
</organism>
<dbReference type="SUPFAM" id="SSF47413">
    <property type="entry name" value="lambda repressor-like DNA-binding domains"/>
    <property type="match status" value="1"/>
</dbReference>
<accession>A0A1I4D000</accession>
<proteinExistence type="predicted"/>
<dbReference type="InterPro" id="IPR010982">
    <property type="entry name" value="Lambda_DNA-bd_dom_sf"/>
</dbReference>
<evidence type="ECO:0000313" key="1">
    <source>
        <dbReference type="EMBL" id="SFK86333.1"/>
    </source>
</evidence>
<dbReference type="GO" id="GO:0003677">
    <property type="term" value="F:DNA binding"/>
    <property type="evidence" value="ECO:0007669"/>
    <property type="project" value="InterPro"/>
</dbReference>
<protein>
    <recommendedName>
        <fullName evidence="3">XRE family transcriptional regulator</fullName>
    </recommendedName>
</protein>
<dbReference type="Gene3D" id="1.10.260.40">
    <property type="entry name" value="lambda repressor-like DNA-binding domains"/>
    <property type="match status" value="1"/>
</dbReference>
<dbReference type="Proteomes" id="UP000323300">
    <property type="component" value="Unassembled WGS sequence"/>
</dbReference>
<dbReference type="AlphaFoldDB" id="A0A1I4D000"/>
<evidence type="ECO:0000313" key="2">
    <source>
        <dbReference type="Proteomes" id="UP000323300"/>
    </source>
</evidence>
<name>A0A1I4D000_9HYPH</name>
<gene>
    <name evidence="1" type="ORF">SAMN04488498_11528</name>
</gene>
<keyword evidence="2" id="KW-1185">Reference proteome</keyword>
<sequence>MTTDCDRSSRITFPHLDCWKEIDSETTGLIRSGQIGSDLLHRGVTGANIRVIQTWFSPSKEEQAKAVAMAIKDVQTYIDEHGLVETNDDESEKPIFRKPGFEGIKSFNEMEQAFSQFIRERRDGKRLNRAQMGTMVGLHETIFARYERAFSKLQATRLIHLSEILDFSPIEMIHSAAPHFFGDSQKEADDKLKLILSVLNMPPATASNLLNLVEGLTRERGQSSEEKER</sequence>